<dbReference type="EMBL" id="CP012023">
    <property type="protein sequence ID" value="ALI55052.1"/>
    <property type="molecule type" value="Genomic_DNA"/>
</dbReference>
<accession>A0A0N9ZGX4</accession>
<organism evidence="1 2">
    <name type="scientific">Celeribacter marinus</name>
    <dbReference type="NCBI Taxonomy" id="1397108"/>
    <lineage>
        <taxon>Bacteria</taxon>
        <taxon>Pseudomonadati</taxon>
        <taxon>Pseudomonadota</taxon>
        <taxon>Alphaproteobacteria</taxon>
        <taxon>Rhodobacterales</taxon>
        <taxon>Roseobacteraceae</taxon>
        <taxon>Celeribacter</taxon>
    </lineage>
</organism>
<sequence>MTKTNEHPRWMQSIIEEAQKKGVTLPWHRDLRAVKRAAESQGTPRAANA</sequence>
<evidence type="ECO:0000313" key="1">
    <source>
        <dbReference type="EMBL" id="ALI55052.1"/>
    </source>
</evidence>
<protein>
    <submittedName>
        <fullName evidence="1">Uncharacterized protein</fullName>
    </submittedName>
</protein>
<dbReference type="AlphaFoldDB" id="A0A0N9ZGX4"/>
<dbReference type="KEGG" id="cmar:IMCC12053_1104"/>
<dbReference type="STRING" id="1397108.IMCC12053_1104"/>
<reference evidence="1 2" key="1">
    <citation type="submission" date="2015-05" db="EMBL/GenBank/DDBJ databases">
        <authorList>
            <person name="Wang D.B."/>
            <person name="Wang M."/>
        </authorList>
    </citation>
    <scope>NUCLEOTIDE SEQUENCE [LARGE SCALE GENOMIC DNA]</scope>
    <source>
        <strain evidence="1 2">IMCC 12053</strain>
    </source>
</reference>
<keyword evidence="2" id="KW-1185">Reference proteome</keyword>
<dbReference type="PATRIC" id="fig|1397108.4.peg.1134"/>
<proteinExistence type="predicted"/>
<dbReference type="RefSeq" id="WP_156320735.1">
    <property type="nucleotide sequence ID" value="NZ_CP012023.1"/>
</dbReference>
<gene>
    <name evidence="1" type="ORF">IMCC12053_1104</name>
</gene>
<dbReference type="Proteomes" id="UP000064920">
    <property type="component" value="Chromosome"/>
</dbReference>
<name>A0A0N9ZGX4_9RHOB</name>
<evidence type="ECO:0000313" key="2">
    <source>
        <dbReference type="Proteomes" id="UP000064920"/>
    </source>
</evidence>